<dbReference type="GO" id="GO:0005929">
    <property type="term" value="C:cilium"/>
    <property type="evidence" value="ECO:0000318"/>
    <property type="project" value="GO_Central"/>
</dbReference>
<reference evidence="4" key="3">
    <citation type="submission" date="2015-06" db="UniProtKB">
        <authorList>
            <consortium name="EnsemblMetazoa"/>
        </authorList>
    </citation>
    <scope>IDENTIFICATION</scope>
</reference>
<evidence type="ECO:0000313" key="3">
    <source>
        <dbReference type="EMBL" id="ESN90330.1"/>
    </source>
</evidence>
<reference evidence="3 5" key="2">
    <citation type="journal article" date="2013" name="Nature">
        <title>Insights into bilaterian evolution from three spiralian genomes.</title>
        <authorList>
            <person name="Simakov O."/>
            <person name="Marletaz F."/>
            <person name="Cho S.J."/>
            <person name="Edsinger-Gonzales E."/>
            <person name="Havlak P."/>
            <person name="Hellsten U."/>
            <person name="Kuo D.H."/>
            <person name="Larsson T."/>
            <person name="Lv J."/>
            <person name="Arendt D."/>
            <person name="Savage R."/>
            <person name="Osoegawa K."/>
            <person name="de Jong P."/>
            <person name="Grimwood J."/>
            <person name="Chapman J.A."/>
            <person name="Shapiro H."/>
            <person name="Aerts A."/>
            <person name="Otillar R.P."/>
            <person name="Terry A.Y."/>
            <person name="Boore J.L."/>
            <person name="Grigoriev I.V."/>
            <person name="Lindberg D.R."/>
            <person name="Seaver E.C."/>
            <person name="Weisblat D.A."/>
            <person name="Putnam N.H."/>
            <person name="Rokhsar D.S."/>
        </authorList>
    </citation>
    <scope>NUCLEOTIDE SEQUENCE</scope>
</reference>
<name>T1FRE7_HELRO</name>
<dbReference type="KEGG" id="hro:HELRODRAFT_189836"/>
<dbReference type="PANTHER" id="PTHR13371">
    <property type="entry name" value="GLYCINE-, GLUTAMATE-, THIENYLCYCLOHEXYLPIPERIDINE-BINDING PROTEIN"/>
    <property type="match status" value="1"/>
</dbReference>
<dbReference type="eggNOG" id="KOG4825">
    <property type="taxonomic scope" value="Eukaryota"/>
</dbReference>
<gene>
    <name evidence="4" type="primary">20211394</name>
    <name evidence="3" type="ORF">HELRODRAFT_189836</name>
</gene>
<sequence length="547" mass="62003">MPSKLKFRLIEASSEERGFEAKSLNFQSPFSNGWKSSKSCSYPQQLVLQLENRSNVRKIQIMVHHQLIPEIIEICAVDARGAGNPVVQCLGHVRCMDSQQNSYKSREMKSIYVDVTISCIILNLHRNFTNPSNPHNQVSIVAINLLGHCPPSQNGDQSYSPLDSLEYLMTNDHQIIQIICSLRKKIQYLKVKNDVMDSTEIDSTCSSIIKLEEVSKQLVSMELRKMKMLDAADNVGAQLVKRKMDQLRLKTYEDLHLRRVIEREIAQEEDDDDFCNSVSIQIVPYEESNFRLKNVKTGSELRTTVGDGNDVMKHDSDVEIEDSNLTSNQIPDKKGEDKKSEKAKLHKTYNISKQRGLIDDVHKTKNIFKNNENNEDANFNMMSLANLLPNNVYASAKKYPDDYGGVSLNMNPEMHSSNDNLVVSGGGGRLPSKSPKELKTQPDDHSKSIIRTSKKNKNSPQSKKSTRRSSFTINKNENDDGDKMKMSEEEGSKTRNITDNSDLKNQKLSVRMEGKGYIAAPVETSAYASYEDRPLPTHRNKMLVFFI</sequence>
<evidence type="ECO:0000259" key="2">
    <source>
        <dbReference type="Pfam" id="PF21038"/>
    </source>
</evidence>
<dbReference type="RefSeq" id="XP_009031279.1">
    <property type="nucleotide sequence ID" value="XM_009033031.1"/>
</dbReference>
<dbReference type="InParanoid" id="T1FRE7"/>
<feature type="region of interest" description="Disordered" evidence="1">
    <location>
        <begin position="322"/>
        <end position="345"/>
    </location>
</feature>
<dbReference type="HOGENOM" id="CLU_498088_0_0_1"/>
<feature type="compositionally biased region" description="Basic and acidic residues" evidence="1">
    <location>
        <begin position="476"/>
        <end position="493"/>
    </location>
</feature>
<organism evidence="4 5">
    <name type="scientific">Helobdella robusta</name>
    <name type="common">Californian leech</name>
    <dbReference type="NCBI Taxonomy" id="6412"/>
    <lineage>
        <taxon>Eukaryota</taxon>
        <taxon>Metazoa</taxon>
        <taxon>Spiralia</taxon>
        <taxon>Lophotrochozoa</taxon>
        <taxon>Annelida</taxon>
        <taxon>Clitellata</taxon>
        <taxon>Hirudinea</taxon>
        <taxon>Rhynchobdellida</taxon>
        <taxon>Glossiphoniidae</taxon>
        <taxon>Helobdella</taxon>
    </lineage>
</organism>
<dbReference type="Proteomes" id="UP000015101">
    <property type="component" value="Unassembled WGS sequence"/>
</dbReference>
<evidence type="ECO:0000256" key="1">
    <source>
        <dbReference type="SAM" id="MobiDB-lite"/>
    </source>
</evidence>
<dbReference type="CTD" id="20211394"/>
<dbReference type="GeneID" id="20211394"/>
<dbReference type="InterPro" id="IPR048739">
    <property type="entry name" value="CEP104_N"/>
</dbReference>
<dbReference type="AlphaFoldDB" id="T1FRE7"/>
<feature type="compositionally biased region" description="Polar residues" evidence="1">
    <location>
        <begin position="410"/>
        <end position="421"/>
    </location>
</feature>
<feature type="region of interest" description="Disordered" evidence="1">
    <location>
        <begin position="410"/>
        <end position="503"/>
    </location>
</feature>
<dbReference type="OrthoDB" id="66599at2759"/>
<dbReference type="EnsemblMetazoa" id="HelroT189836">
    <property type="protein sequence ID" value="HelroP189836"/>
    <property type="gene ID" value="HelroG189836"/>
</dbReference>
<evidence type="ECO:0000313" key="4">
    <source>
        <dbReference type="EnsemblMetazoa" id="HelroP189836"/>
    </source>
</evidence>
<feature type="compositionally biased region" description="Basic and acidic residues" evidence="1">
    <location>
        <begin position="331"/>
        <end position="343"/>
    </location>
</feature>
<keyword evidence="5" id="KW-1185">Reference proteome</keyword>
<dbReference type="InterPro" id="IPR052607">
    <property type="entry name" value="CEP104-like"/>
</dbReference>
<proteinExistence type="predicted"/>
<accession>T1FRE7</accession>
<dbReference type="PANTHER" id="PTHR13371:SF0">
    <property type="entry name" value="CENTROSOMAL PROTEIN OF 104 KDA"/>
    <property type="match status" value="1"/>
</dbReference>
<dbReference type="EMBL" id="KB097753">
    <property type="protein sequence ID" value="ESN90330.1"/>
    <property type="molecule type" value="Genomic_DNA"/>
</dbReference>
<feature type="compositionally biased region" description="Basic and acidic residues" evidence="1">
    <location>
        <begin position="434"/>
        <end position="447"/>
    </location>
</feature>
<dbReference type="EMBL" id="AMQM01002229">
    <property type="status" value="NOT_ANNOTATED_CDS"/>
    <property type="molecule type" value="Genomic_DNA"/>
</dbReference>
<feature type="domain" description="Centrosomal protein CEP104 N-terminal" evidence="2">
    <location>
        <begin position="33"/>
        <end position="147"/>
    </location>
</feature>
<dbReference type="Pfam" id="PF21038">
    <property type="entry name" value="CEP104_N"/>
    <property type="match status" value="1"/>
</dbReference>
<evidence type="ECO:0000313" key="5">
    <source>
        <dbReference type="Proteomes" id="UP000015101"/>
    </source>
</evidence>
<protein>
    <recommendedName>
        <fullName evidence="2">Centrosomal protein CEP104 N-terminal domain-containing protein</fullName>
    </recommendedName>
</protein>
<reference evidence="5" key="1">
    <citation type="submission" date="2012-12" db="EMBL/GenBank/DDBJ databases">
        <authorList>
            <person name="Hellsten U."/>
            <person name="Grimwood J."/>
            <person name="Chapman J.A."/>
            <person name="Shapiro H."/>
            <person name="Aerts A."/>
            <person name="Otillar R.P."/>
            <person name="Terry A.Y."/>
            <person name="Boore J.L."/>
            <person name="Simakov O."/>
            <person name="Marletaz F."/>
            <person name="Cho S.-J."/>
            <person name="Edsinger-Gonzales E."/>
            <person name="Havlak P."/>
            <person name="Kuo D.-H."/>
            <person name="Larsson T."/>
            <person name="Lv J."/>
            <person name="Arendt D."/>
            <person name="Savage R."/>
            <person name="Osoegawa K."/>
            <person name="de Jong P."/>
            <person name="Lindberg D.R."/>
            <person name="Seaver E.C."/>
            <person name="Weisblat D.A."/>
            <person name="Putnam N.H."/>
            <person name="Grigoriev I.V."/>
            <person name="Rokhsar D.S."/>
        </authorList>
    </citation>
    <scope>NUCLEOTIDE SEQUENCE</scope>
</reference>